<accession>A0A0F8YVK3</accession>
<reference evidence="1" key="1">
    <citation type="journal article" date="2015" name="Nature">
        <title>Complex archaea that bridge the gap between prokaryotes and eukaryotes.</title>
        <authorList>
            <person name="Spang A."/>
            <person name="Saw J.H."/>
            <person name="Jorgensen S.L."/>
            <person name="Zaremba-Niedzwiedzka K."/>
            <person name="Martijn J."/>
            <person name="Lind A.E."/>
            <person name="van Eijk R."/>
            <person name="Schleper C."/>
            <person name="Guy L."/>
            <person name="Ettema T.J."/>
        </authorList>
    </citation>
    <scope>NUCLEOTIDE SEQUENCE</scope>
</reference>
<feature type="non-terminal residue" evidence="1">
    <location>
        <position position="83"/>
    </location>
</feature>
<organism evidence="1">
    <name type="scientific">marine sediment metagenome</name>
    <dbReference type="NCBI Taxonomy" id="412755"/>
    <lineage>
        <taxon>unclassified sequences</taxon>
        <taxon>metagenomes</taxon>
        <taxon>ecological metagenomes</taxon>
    </lineage>
</organism>
<protein>
    <submittedName>
        <fullName evidence="1">Uncharacterized protein</fullName>
    </submittedName>
</protein>
<gene>
    <name evidence="1" type="ORF">LCGC14_3047610</name>
</gene>
<evidence type="ECO:0000313" key="1">
    <source>
        <dbReference type="EMBL" id="KKK58119.1"/>
    </source>
</evidence>
<dbReference type="EMBL" id="LAZR01064136">
    <property type="protein sequence ID" value="KKK58119.1"/>
    <property type="molecule type" value="Genomic_DNA"/>
</dbReference>
<dbReference type="AlphaFoldDB" id="A0A0F8YVK3"/>
<comment type="caution">
    <text evidence="1">The sequence shown here is derived from an EMBL/GenBank/DDBJ whole genome shotgun (WGS) entry which is preliminary data.</text>
</comment>
<name>A0A0F8YVK3_9ZZZZ</name>
<sequence length="83" mass="9673">MYVSVDVDLGDQPKFRRAARSLGIDRSALLWHLYNLWGAALRQRRDRFLVGWESSDVEYAAKWTGEPGDLFKTLLSENWLEKT</sequence>
<proteinExistence type="predicted"/>